<sequence>MEKKPIVFKVPPNSKLKVTFFGPCNEVITNVSIINQLLIPKCQSITQYPDYKKYETVVQSLSPRC</sequence>
<dbReference type="RefSeq" id="WP_151627629.1">
    <property type="nucleotide sequence ID" value="NZ_JBNNHN010000001.1"/>
</dbReference>
<dbReference type="InterPro" id="IPR054380">
    <property type="entry name" value="BA_2335-like"/>
</dbReference>
<dbReference type="AlphaFoldDB" id="A0A7V7V514"/>
<accession>A0A7V7V514</accession>
<evidence type="ECO:0000313" key="1">
    <source>
        <dbReference type="EMBL" id="KAB2441628.1"/>
    </source>
</evidence>
<reference evidence="1 2" key="1">
    <citation type="submission" date="2019-10" db="EMBL/GenBank/DDBJ databases">
        <title>Bacillus from the desert of Cuatro Cinegas, Coahuila.</title>
        <authorList>
            <person name="Olmedo-Alvarez G."/>
            <person name="Saldana S."/>
            <person name="Barcelo D."/>
        </authorList>
    </citation>
    <scope>NUCLEOTIDE SEQUENCE [LARGE SCALE GENOMIC DNA]</scope>
    <source>
        <strain evidence="1 2">CH155b_5T</strain>
    </source>
</reference>
<gene>
    <name evidence="1" type="ORF">F8163_23085</name>
</gene>
<dbReference type="Pfam" id="PF22372">
    <property type="entry name" value="BA_2335-like"/>
    <property type="match status" value="1"/>
</dbReference>
<proteinExistence type="predicted"/>
<evidence type="ECO:0000313" key="2">
    <source>
        <dbReference type="Proteomes" id="UP000470409"/>
    </source>
</evidence>
<organism evidence="1 2">
    <name type="scientific">Bacillus luti</name>
    <dbReference type="NCBI Taxonomy" id="2026191"/>
    <lineage>
        <taxon>Bacteria</taxon>
        <taxon>Bacillati</taxon>
        <taxon>Bacillota</taxon>
        <taxon>Bacilli</taxon>
        <taxon>Bacillales</taxon>
        <taxon>Bacillaceae</taxon>
        <taxon>Bacillus</taxon>
        <taxon>Bacillus cereus group</taxon>
    </lineage>
</organism>
<protein>
    <submittedName>
        <fullName evidence="1">Uncharacterized protein</fullName>
    </submittedName>
</protein>
<dbReference type="EMBL" id="WBPG01000026">
    <property type="protein sequence ID" value="KAB2441628.1"/>
    <property type="molecule type" value="Genomic_DNA"/>
</dbReference>
<dbReference type="Proteomes" id="UP000470409">
    <property type="component" value="Unassembled WGS sequence"/>
</dbReference>
<dbReference type="Gene3D" id="2.60.40.3750">
    <property type="match status" value="1"/>
</dbReference>
<comment type="caution">
    <text evidence="1">The sequence shown here is derived from an EMBL/GenBank/DDBJ whole genome shotgun (WGS) entry which is preliminary data.</text>
</comment>
<name>A0A7V7V514_9BACI</name>